<evidence type="ECO:0000313" key="1">
    <source>
        <dbReference type="EMBL" id="QGO05313.1"/>
    </source>
</evidence>
<dbReference type="AlphaFoldDB" id="A0A9Q5VC43"/>
<dbReference type="EMBL" id="CP038908">
    <property type="protein sequence ID" value="QGO05313.1"/>
    <property type="molecule type" value="Genomic_DNA"/>
</dbReference>
<organism evidence="1 2">
    <name type="scientific">Piscirickettsia salmonis</name>
    <dbReference type="NCBI Taxonomy" id="1238"/>
    <lineage>
        <taxon>Bacteria</taxon>
        <taxon>Pseudomonadati</taxon>
        <taxon>Pseudomonadota</taxon>
        <taxon>Gammaproteobacteria</taxon>
        <taxon>Thiotrichales</taxon>
        <taxon>Piscirickettsiaceae</taxon>
        <taxon>Piscirickettsia</taxon>
    </lineage>
</organism>
<keyword evidence="2" id="KW-1185">Reference proteome</keyword>
<sequence>MYDEKIKLLTKRAVITRPARIAINTILLNIHGNTSEIENLKIEMWTSLLRRHLSGAWGNICDEDKELNDIDVEKGGRLLSKFNIEESDFYVITEAAGGNNVVRPLTTILLEEEY</sequence>
<dbReference type="Proteomes" id="UP000422232">
    <property type="component" value="Chromosome"/>
</dbReference>
<reference evidence="1 2" key="1">
    <citation type="submission" date="2019-04" db="EMBL/GenBank/DDBJ databases">
        <title>Complete genome sequencing of Piscirickettsia salmonis strain Psal-009.</title>
        <authorList>
            <person name="Schober I."/>
            <person name="Bunk B."/>
            <person name="Sproer C."/>
            <person name="Carril G.P."/>
            <person name="Riedel T."/>
            <person name="Flores-Herrera P.A."/>
            <person name="Nourdin-Galindo G."/>
            <person name="Marshall S.H."/>
            <person name="Overmann J."/>
        </authorList>
    </citation>
    <scope>NUCLEOTIDE SEQUENCE [LARGE SCALE GENOMIC DNA]</scope>
    <source>
        <strain evidence="1 2">Psal-009</strain>
    </source>
</reference>
<name>A0A9Q5VC43_PISSA</name>
<protein>
    <submittedName>
        <fullName evidence="1">Uncharacterized protein</fullName>
    </submittedName>
</protein>
<evidence type="ECO:0000313" key="2">
    <source>
        <dbReference type="Proteomes" id="UP000422232"/>
    </source>
</evidence>
<proteinExistence type="predicted"/>
<accession>A0A9Q5VC43</accession>
<gene>
    <name evidence="1" type="ORF">Psal009_01201</name>
</gene>
<dbReference type="RefSeq" id="WP_016211578.1">
    <property type="nucleotide sequence ID" value="NZ_CP012413.1"/>
</dbReference>
<dbReference type="GeneID" id="66741663"/>